<feature type="compositionally biased region" description="Polar residues" evidence="1">
    <location>
        <begin position="51"/>
        <end position="62"/>
    </location>
</feature>
<evidence type="ECO:0000313" key="2">
    <source>
        <dbReference type="EMBL" id="BAF02289.1"/>
    </source>
</evidence>
<dbReference type="AlphaFoldDB" id="Q0WXH8"/>
<dbReference type="EMBL" id="AB267091">
    <property type="protein sequence ID" value="BAF02289.1"/>
    <property type="molecule type" value="mRNA"/>
</dbReference>
<reference evidence="2" key="1">
    <citation type="submission" date="2006-07" db="EMBL/GenBank/DDBJ databases">
        <title>Chemically synthetic CLE peptides induce morphological changes in Arabidopsis thaliana, Oryza sativa, and Physcomitrella patens.</title>
        <authorList>
            <person name="Kinoshita A."/>
            <person name="Nakamura Y."/>
            <person name="Fukuda H."/>
            <person name="Sawa S."/>
        </authorList>
    </citation>
    <scope>NUCLEOTIDE SEQUENCE</scope>
</reference>
<name>Q0WXH8_PHYPA</name>
<protein>
    <submittedName>
        <fullName evidence="2">CLE family protein</fullName>
    </submittedName>
</protein>
<sequence>MKKEVAKSTSSMLDVVEGLRTREILVNYRLPQRKPTPFQSERMVPSGPNPLHNSNRSQVIFP</sequence>
<gene>
    <name evidence="2" type="primary">PpCLE1</name>
</gene>
<feature type="region of interest" description="Disordered" evidence="1">
    <location>
        <begin position="32"/>
        <end position="62"/>
    </location>
</feature>
<evidence type="ECO:0000256" key="1">
    <source>
        <dbReference type="SAM" id="MobiDB-lite"/>
    </source>
</evidence>
<accession>Q0WXH8</accession>
<proteinExistence type="evidence at transcript level"/>
<organism evidence="2">
    <name type="scientific">Physcomitrium patens</name>
    <name type="common">Spreading-leaved earth moss</name>
    <name type="synonym">Physcomitrella patens</name>
    <dbReference type="NCBI Taxonomy" id="3218"/>
    <lineage>
        <taxon>Eukaryota</taxon>
        <taxon>Viridiplantae</taxon>
        <taxon>Streptophyta</taxon>
        <taxon>Embryophyta</taxon>
        <taxon>Bryophyta</taxon>
        <taxon>Bryophytina</taxon>
        <taxon>Bryopsida</taxon>
        <taxon>Funariidae</taxon>
        <taxon>Funariales</taxon>
        <taxon>Funariaceae</taxon>
        <taxon>Physcomitrium</taxon>
    </lineage>
</organism>